<evidence type="ECO:0000313" key="2">
    <source>
        <dbReference type="Proteomes" id="UP000255335"/>
    </source>
</evidence>
<dbReference type="AlphaFoldDB" id="A0A377JWE6"/>
<dbReference type="EMBL" id="UGHZ01000006">
    <property type="protein sequence ID" value="STP13788.1"/>
    <property type="molecule type" value="Genomic_DNA"/>
</dbReference>
<evidence type="ECO:0000313" key="1">
    <source>
        <dbReference type="EMBL" id="STP13788.1"/>
    </source>
</evidence>
<proteinExistence type="predicted"/>
<dbReference type="RefSeq" id="WP_115026902.1">
    <property type="nucleotide sequence ID" value="NZ_UGHZ01000006.1"/>
</dbReference>
<name>A0A377JWE6_9HELI</name>
<organism evidence="1 2">
    <name type="scientific">Helicobacter cinaedi</name>
    <dbReference type="NCBI Taxonomy" id="213"/>
    <lineage>
        <taxon>Bacteria</taxon>
        <taxon>Pseudomonadati</taxon>
        <taxon>Campylobacterota</taxon>
        <taxon>Epsilonproteobacteria</taxon>
        <taxon>Campylobacterales</taxon>
        <taxon>Helicobacteraceae</taxon>
        <taxon>Helicobacter</taxon>
    </lineage>
</organism>
<dbReference type="Proteomes" id="UP000255335">
    <property type="component" value="Unassembled WGS sequence"/>
</dbReference>
<protein>
    <submittedName>
        <fullName evidence="1">Uncharacterized protein</fullName>
    </submittedName>
</protein>
<sequence>MVAENGKLYALIENGIVLQIFDKNDIPQWNEQNILCVELSDDDKQWVSTGDKYDVKKLCFVKPTLEEAKEQQLHYINNRFESEVAKIKAQYTPQDELLTWDLQVSEANAYLNAKNKNAKNAPLLAKIAEQRGIELEALCQKVVEKSNAYREKVFTLIGYRQKLRESIESAESIEAVAGVSYQSLLDLSNYRLVFCVLLAEFAFCLCDSPYG</sequence>
<reference evidence="1 2" key="1">
    <citation type="submission" date="2018-06" db="EMBL/GenBank/DDBJ databases">
        <authorList>
            <consortium name="Pathogen Informatics"/>
            <person name="Doyle S."/>
        </authorList>
    </citation>
    <scope>NUCLEOTIDE SEQUENCE [LARGE SCALE GENOMIC DNA]</scope>
    <source>
        <strain evidence="1 2">NCTC12221</strain>
    </source>
</reference>
<accession>A0A377JWE6</accession>
<gene>
    <name evidence="1" type="ORF">NCTC12221_01866</name>
</gene>